<sequence>MQRHRNPANGYRSNPIGIGGGGGGGGGMATGGPGYRSYNRGGFGRGQPPPPRRIDVFMEAGKLATEYLVSKGFVPPNSVNGKWQNSNLKNQIGGGSGDGVSDAVSGSGSGRRRFPDDNSSATSSRDGIRARRTMGSFKTAAIELSRELNQSSSLPEKVKGLSDKQGDGDSVSGSMEEQKVGKDGASEDRKSVSDDLESKSYEAGNLDTTVTKQQNQSPDENAGIKTPISEERIDDLKNINTSTDDVVTDDGNREPEKPIVKEEKPEEDSNKTPSNNSSDLLTLIRFNKIPTRTRSSVTLKGSKSDPVLISGDENRNKQDDENQGLSLEPEHKIEQVPSEDDHKYQFGQGLHTRSLSFPQRSSVSDQELSEGHHGYARSSSALLGGGEKRPLQINDSTEAAKKPRDWASANPQAEDYFHISSSRDQSSSQQGTPGITQPCNSYAEEKQLFPSSFRICDLNLMEVSDVHDNHDTNSVIGFSSVGQAKQEPVSVDFDLTMNSSRDITERHGKEVEVIDLDCDSMQEDDDNDDDNNNSERRQVHEAIFTDLESFPERMQRVSDMPQDGYGLMISELLEADIPNSSVSTGVNSMHNEMSLPNEEEMLGDDESIYMSLGEIPISFVPVWDQQPSQRYDKRY</sequence>
<accession>A0AAP0C2M8</accession>
<dbReference type="Proteomes" id="UP001408789">
    <property type="component" value="Unassembled WGS sequence"/>
</dbReference>
<evidence type="ECO:0000313" key="2">
    <source>
        <dbReference type="EMBL" id="KAK9048056.1"/>
    </source>
</evidence>
<comment type="caution">
    <text evidence="2">The sequence shown here is derived from an EMBL/GenBank/DDBJ whole genome shotgun (WGS) entry which is preliminary data.</text>
</comment>
<dbReference type="PANTHER" id="PTHR36056">
    <property type="entry name" value="PROTEIN, PUTATIVE-RELATED"/>
    <property type="match status" value="1"/>
</dbReference>
<feature type="compositionally biased region" description="Basic and acidic residues" evidence="1">
    <location>
        <begin position="228"/>
        <end position="237"/>
    </location>
</feature>
<dbReference type="AlphaFoldDB" id="A0AAP0C2M8"/>
<feature type="compositionally biased region" description="Polar residues" evidence="1">
    <location>
        <begin position="271"/>
        <end position="280"/>
    </location>
</feature>
<reference evidence="2 3" key="1">
    <citation type="submission" date="2024-04" db="EMBL/GenBank/DDBJ databases">
        <title>The reference genome of an endangered Asteraceae, Deinandra increscens subsp. villosa, native to the Central Coast of California.</title>
        <authorList>
            <person name="Guilliams M."/>
            <person name="Hasenstab-Lehman K."/>
            <person name="Meyer R."/>
            <person name="Mcevoy S."/>
        </authorList>
    </citation>
    <scope>NUCLEOTIDE SEQUENCE [LARGE SCALE GENOMIC DNA]</scope>
    <source>
        <tissue evidence="2">Leaf</tissue>
    </source>
</reference>
<feature type="compositionally biased region" description="Basic and acidic residues" evidence="1">
    <location>
        <begin position="176"/>
        <end position="200"/>
    </location>
</feature>
<evidence type="ECO:0000256" key="1">
    <source>
        <dbReference type="SAM" id="MobiDB-lite"/>
    </source>
</evidence>
<evidence type="ECO:0000313" key="3">
    <source>
        <dbReference type="Proteomes" id="UP001408789"/>
    </source>
</evidence>
<feature type="region of interest" description="Disordered" evidence="1">
    <location>
        <begin position="420"/>
        <end position="439"/>
    </location>
</feature>
<feature type="compositionally biased region" description="Low complexity" evidence="1">
    <location>
        <begin position="420"/>
        <end position="430"/>
    </location>
</feature>
<feature type="compositionally biased region" description="Basic and acidic residues" evidence="1">
    <location>
        <begin position="250"/>
        <end position="270"/>
    </location>
</feature>
<feature type="compositionally biased region" description="Polar residues" evidence="1">
    <location>
        <begin position="206"/>
        <end position="219"/>
    </location>
</feature>
<feature type="region of interest" description="Disordered" evidence="1">
    <location>
        <begin position="74"/>
        <end position="390"/>
    </location>
</feature>
<feature type="compositionally biased region" description="Polar residues" evidence="1">
    <location>
        <begin position="77"/>
        <end position="90"/>
    </location>
</feature>
<dbReference type="InterPro" id="IPR040276">
    <property type="entry name" value="At4g26450-like"/>
</dbReference>
<dbReference type="EMBL" id="JBCNJP010016464">
    <property type="protein sequence ID" value="KAK9048056.1"/>
    <property type="molecule type" value="Genomic_DNA"/>
</dbReference>
<feature type="compositionally biased region" description="Basic and acidic residues" evidence="1">
    <location>
        <begin position="156"/>
        <end position="167"/>
    </location>
</feature>
<feature type="compositionally biased region" description="Gly residues" evidence="1">
    <location>
        <begin position="17"/>
        <end position="34"/>
    </location>
</feature>
<protein>
    <submittedName>
        <fullName evidence="2">Uncharacterized protein</fullName>
    </submittedName>
</protein>
<feature type="region of interest" description="Disordered" evidence="1">
    <location>
        <begin position="1"/>
        <end position="54"/>
    </location>
</feature>
<feature type="compositionally biased region" description="Polar residues" evidence="1">
    <location>
        <begin position="290"/>
        <end position="301"/>
    </location>
</feature>
<feature type="compositionally biased region" description="Basic and acidic residues" evidence="1">
    <location>
        <begin position="328"/>
        <end position="344"/>
    </location>
</feature>
<organism evidence="2 3">
    <name type="scientific">Deinandra increscens subsp. villosa</name>
    <dbReference type="NCBI Taxonomy" id="3103831"/>
    <lineage>
        <taxon>Eukaryota</taxon>
        <taxon>Viridiplantae</taxon>
        <taxon>Streptophyta</taxon>
        <taxon>Embryophyta</taxon>
        <taxon>Tracheophyta</taxon>
        <taxon>Spermatophyta</taxon>
        <taxon>Magnoliopsida</taxon>
        <taxon>eudicotyledons</taxon>
        <taxon>Gunneridae</taxon>
        <taxon>Pentapetalae</taxon>
        <taxon>asterids</taxon>
        <taxon>campanulids</taxon>
        <taxon>Asterales</taxon>
        <taxon>Asteraceae</taxon>
        <taxon>Asteroideae</taxon>
        <taxon>Heliantheae alliance</taxon>
        <taxon>Madieae</taxon>
        <taxon>Madiinae</taxon>
        <taxon>Deinandra</taxon>
    </lineage>
</organism>
<name>A0AAP0C2M8_9ASTR</name>
<keyword evidence="3" id="KW-1185">Reference proteome</keyword>
<dbReference type="PANTHER" id="PTHR36056:SF1">
    <property type="entry name" value="PROTEIN, PUTATIVE-RELATED"/>
    <property type="match status" value="1"/>
</dbReference>
<proteinExistence type="predicted"/>
<gene>
    <name evidence="2" type="ORF">SSX86_032981</name>
</gene>
<feature type="compositionally biased region" description="Polar residues" evidence="1">
    <location>
        <begin position="351"/>
        <end position="366"/>
    </location>
</feature>